<keyword evidence="3" id="KW-0479">Metal-binding</keyword>
<dbReference type="WBParaSite" id="PgR027_g130_t08">
    <property type="protein sequence ID" value="PgR027_g130_t08"/>
    <property type="gene ID" value="PgR027_g130"/>
</dbReference>
<name>A0A915B7F5_PARUN</name>
<dbReference type="SUPFAM" id="SSF52343">
    <property type="entry name" value="Ferredoxin reductase-like, C-terminal NADP-linked domain"/>
    <property type="match status" value="1"/>
</dbReference>
<keyword evidence="4" id="KW-0560">Oxidoreductase</keyword>
<dbReference type="InterPro" id="IPR017938">
    <property type="entry name" value="Riboflavin_synthase-like_b-brl"/>
</dbReference>
<evidence type="ECO:0000256" key="3">
    <source>
        <dbReference type="ARBA" id="ARBA00022723"/>
    </source>
</evidence>
<dbReference type="InterPro" id="IPR018506">
    <property type="entry name" value="Cyt_B5_heme-BS"/>
</dbReference>
<dbReference type="PROSITE" id="PS50255">
    <property type="entry name" value="CYTOCHROME_B5_2"/>
    <property type="match status" value="1"/>
</dbReference>
<dbReference type="InterPro" id="IPR039261">
    <property type="entry name" value="FNR_nucleotide-bd"/>
</dbReference>
<dbReference type="GO" id="GO:0004128">
    <property type="term" value="F:cytochrome-b5 reductase activity, acting on NAD(P)H"/>
    <property type="evidence" value="ECO:0007669"/>
    <property type="project" value="TreeGrafter"/>
</dbReference>
<proteinExistence type="inferred from homology"/>
<dbReference type="GO" id="GO:0006801">
    <property type="term" value="P:superoxide metabolic process"/>
    <property type="evidence" value="ECO:0007669"/>
    <property type="project" value="TreeGrafter"/>
</dbReference>
<dbReference type="InterPro" id="IPR008333">
    <property type="entry name" value="Cbr1-like_FAD-bd_dom"/>
</dbReference>
<dbReference type="GO" id="GO:0020037">
    <property type="term" value="F:heme binding"/>
    <property type="evidence" value="ECO:0007669"/>
    <property type="project" value="InterPro"/>
</dbReference>
<dbReference type="Pfam" id="PF00970">
    <property type="entry name" value="FAD_binding_6"/>
    <property type="match status" value="1"/>
</dbReference>
<reference evidence="9" key="1">
    <citation type="submission" date="2022-11" db="UniProtKB">
        <authorList>
            <consortium name="WormBaseParasite"/>
        </authorList>
    </citation>
    <scope>IDENTIFICATION</scope>
</reference>
<dbReference type="FunFam" id="3.10.120.10:FF:000001">
    <property type="entry name" value="Cytochrome b5 reductase 4"/>
    <property type="match status" value="1"/>
</dbReference>
<organism evidence="8 9">
    <name type="scientific">Parascaris univalens</name>
    <name type="common">Nematode worm</name>
    <dbReference type="NCBI Taxonomy" id="6257"/>
    <lineage>
        <taxon>Eukaryota</taxon>
        <taxon>Metazoa</taxon>
        <taxon>Ecdysozoa</taxon>
        <taxon>Nematoda</taxon>
        <taxon>Chromadorea</taxon>
        <taxon>Rhabditida</taxon>
        <taxon>Spirurina</taxon>
        <taxon>Ascaridomorpha</taxon>
        <taxon>Ascaridoidea</taxon>
        <taxon>Ascarididae</taxon>
        <taxon>Parascaris</taxon>
    </lineage>
</organism>
<dbReference type="PANTHER" id="PTHR46237:SF1">
    <property type="entry name" value="CYTOCHROME B5 REDUCTASE 4"/>
    <property type="match status" value="1"/>
</dbReference>
<keyword evidence="8" id="KW-1185">Reference proteome</keyword>
<evidence type="ECO:0000256" key="5">
    <source>
        <dbReference type="ARBA" id="ARBA00023004"/>
    </source>
</evidence>
<evidence type="ECO:0000313" key="8">
    <source>
        <dbReference type="Proteomes" id="UP000887569"/>
    </source>
</evidence>
<evidence type="ECO:0000259" key="7">
    <source>
        <dbReference type="PROSITE" id="PS51384"/>
    </source>
</evidence>
<keyword evidence="5" id="KW-0408">Iron</keyword>
<dbReference type="GO" id="GO:0046872">
    <property type="term" value="F:metal ion binding"/>
    <property type="evidence" value="ECO:0007669"/>
    <property type="project" value="UniProtKB-KW"/>
</dbReference>
<dbReference type="InterPro" id="IPR036400">
    <property type="entry name" value="Cyt_B5-like_heme/steroid_sf"/>
</dbReference>
<dbReference type="SUPFAM" id="SSF55856">
    <property type="entry name" value="Cytochrome b5-like heme/steroid binding domain"/>
    <property type="match status" value="1"/>
</dbReference>
<dbReference type="SUPFAM" id="SSF63380">
    <property type="entry name" value="Riboflavin synthase domain-like"/>
    <property type="match status" value="1"/>
</dbReference>
<dbReference type="AlphaFoldDB" id="A0A915B7F5"/>
<dbReference type="InterPro" id="IPR017927">
    <property type="entry name" value="FAD-bd_FR_type"/>
</dbReference>
<evidence type="ECO:0000256" key="4">
    <source>
        <dbReference type="ARBA" id="ARBA00023002"/>
    </source>
</evidence>
<evidence type="ECO:0000256" key="2">
    <source>
        <dbReference type="ARBA" id="ARBA00022617"/>
    </source>
</evidence>
<dbReference type="Proteomes" id="UP000887569">
    <property type="component" value="Unplaced"/>
</dbReference>
<dbReference type="SMART" id="SM01117">
    <property type="entry name" value="Cyt-b5"/>
    <property type="match status" value="1"/>
</dbReference>
<evidence type="ECO:0000313" key="9">
    <source>
        <dbReference type="WBParaSite" id="PgR027_g130_t08"/>
    </source>
</evidence>
<dbReference type="Pfam" id="PF00173">
    <property type="entry name" value="Cyt-b5"/>
    <property type="match status" value="1"/>
</dbReference>
<dbReference type="InterPro" id="IPR001433">
    <property type="entry name" value="OxRdtase_FAD/NAD-bd"/>
</dbReference>
<dbReference type="Gene3D" id="3.10.120.10">
    <property type="entry name" value="Cytochrome b5-like heme/steroid binding domain"/>
    <property type="match status" value="1"/>
</dbReference>
<dbReference type="PROSITE" id="PS00191">
    <property type="entry name" value="CYTOCHROME_B5_1"/>
    <property type="match status" value="1"/>
</dbReference>
<dbReference type="PANTHER" id="PTHR46237">
    <property type="entry name" value="CYTOCHROME B5 REDUCTASE 4 FAMILY MEMBER"/>
    <property type="match status" value="1"/>
</dbReference>
<dbReference type="InterPro" id="IPR051872">
    <property type="entry name" value="Cytochrome_b5/Flavoprotein_Rdt"/>
</dbReference>
<comment type="similarity">
    <text evidence="1">Belongs to the flavoprotein pyridine nucleotide cytochrome reductase family.</text>
</comment>
<keyword evidence="2" id="KW-0349">Heme</keyword>
<dbReference type="CDD" id="cd06183">
    <property type="entry name" value="cyt_b5_reduct_like"/>
    <property type="match status" value="1"/>
</dbReference>
<evidence type="ECO:0000256" key="1">
    <source>
        <dbReference type="ARBA" id="ARBA00006105"/>
    </source>
</evidence>
<dbReference type="Pfam" id="PF00175">
    <property type="entry name" value="NAD_binding_1"/>
    <property type="match status" value="1"/>
</dbReference>
<dbReference type="Gene3D" id="2.40.30.10">
    <property type="entry name" value="Translation factors"/>
    <property type="match status" value="1"/>
</dbReference>
<sequence>MPPKSYISLATTAVFGFVSGERESLNTGTSVDCHETMRIMGANNCHNAIAGTTQVTNTSNNKRTNAPDWDVRNRNTPSMNALLSVPQTSKMPASIRSQGGRLKVALQPGRGIMDWVQLTAGKQLASQQLPFVTDEELRKHNSADDCWILLDNKVYDVTEYLTFHPGGIEQLMKAAGCDGTNLFHKYHSWINYETMLTSCFVGYFRGDRNQLAQPTESCFDDDSDEWLAMEVERQREETAAKLAQLNIRIIDTSKGRLYLSCNEWSDLKPENVCVDVVRNSVRILIKPFGGTPLELHWKRIPKVLTSGMFTVLVDSSVIKVQFETTVNMGVFSSLDLLSVDEEPPERSRECTITEIRQVARNIYLYEMSLHPSSYFSVPIGHHVYLTINKDGGNLLRSYTPVLVDGNSRKISFFIKIYEDGIFSSELHKLETGAVLKISNPIGTIDFLSVCAPFVVAIAAGTGITPMLRLLAARNDNSNTYTALLAINATPEDRLEKTFYQYCGLKLGKDRVTFYHFENDDHELNFRMMSTFLTEMRPKILEKREEDGIANCYRILICGPTSFVESAKRLLFHPFLQFLVSSGRSTVLNTYFIS</sequence>
<dbReference type="Gene3D" id="3.40.50.80">
    <property type="entry name" value="Nucleotide-binding domain of ferredoxin-NADP reductase (FNR) module"/>
    <property type="match status" value="1"/>
</dbReference>
<dbReference type="InterPro" id="IPR001199">
    <property type="entry name" value="Cyt_B5-like_heme/steroid-bd"/>
</dbReference>
<feature type="domain" description="FAD-binding FR-type" evidence="7">
    <location>
        <begin position="345"/>
        <end position="447"/>
    </location>
</feature>
<dbReference type="GO" id="GO:0005783">
    <property type="term" value="C:endoplasmic reticulum"/>
    <property type="evidence" value="ECO:0007669"/>
    <property type="project" value="TreeGrafter"/>
</dbReference>
<accession>A0A915B7F5</accession>
<protein>
    <submittedName>
        <fullName evidence="9">Cytochrome-b5 reductase</fullName>
    </submittedName>
</protein>
<feature type="domain" description="Cytochrome b5 heme-binding" evidence="6">
    <location>
        <begin position="129"/>
        <end position="205"/>
    </location>
</feature>
<evidence type="ECO:0000259" key="6">
    <source>
        <dbReference type="PROSITE" id="PS50255"/>
    </source>
</evidence>
<dbReference type="PRINTS" id="PR00406">
    <property type="entry name" value="CYTB5RDTASE"/>
</dbReference>
<dbReference type="PROSITE" id="PS51384">
    <property type="entry name" value="FAD_FR"/>
    <property type="match status" value="1"/>
</dbReference>